<dbReference type="NCBIfam" id="TIGR01554">
    <property type="entry name" value="major_cap_HK97"/>
    <property type="match status" value="1"/>
</dbReference>
<dbReference type="AlphaFoldDB" id="A0A4U9HRE4"/>
<evidence type="ECO:0000259" key="2">
    <source>
        <dbReference type="Pfam" id="PF05065"/>
    </source>
</evidence>
<name>A0A4U9HRE4_9ENTR</name>
<dbReference type="Gene3D" id="3.30.2400.10">
    <property type="entry name" value="Major capsid protein gp5"/>
    <property type="match status" value="1"/>
</dbReference>
<protein>
    <submittedName>
        <fullName evidence="3">Phage major capsid protein, HK97 family</fullName>
    </submittedName>
</protein>
<dbReference type="Proteomes" id="UP000310719">
    <property type="component" value="Chromosome"/>
</dbReference>
<comment type="subcellular location">
    <subcellularLocation>
        <location evidence="1">Virion</location>
    </subcellularLocation>
</comment>
<reference evidence="3 4" key="1">
    <citation type="submission" date="2019-05" db="EMBL/GenBank/DDBJ databases">
        <authorList>
            <consortium name="Pathogen Informatics"/>
        </authorList>
    </citation>
    <scope>NUCLEOTIDE SEQUENCE [LARGE SCALE GENOMIC DNA]</scope>
    <source>
        <strain evidence="3 4">NCTC13032</strain>
    </source>
</reference>
<dbReference type="Pfam" id="PF05065">
    <property type="entry name" value="Phage_capsid"/>
    <property type="match status" value="1"/>
</dbReference>
<evidence type="ECO:0000256" key="1">
    <source>
        <dbReference type="ARBA" id="ARBA00004328"/>
    </source>
</evidence>
<proteinExistence type="predicted"/>
<feature type="domain" description="Phage capsid-like C-terminal" evidence="2">
    <location>
        <begin position="28"/>
        <end position="155"/>
    </location>
</feature>
<evidence type="ECO:0000313" key="4">
    <source>
        <dbReference type="Proteomes" id="UP000310719"/>
    </source>
</evidence>
<dbReference type="EMBL" id="LR590464">
    <property type="protein sequence ID" value="VTP66830.1"/>
    <property type="molecule type" value="Genomic_DNA"/>
</dbReference>
<dbReference type="InterPro" id="IPR024455">
    <property type="entry name" value="Phage_capsid"/>
</dbReference>
<sequence length="195" mass="21461">MSPPAWLNRSACRVSTPHRNSAFSSANLIAPGRTSAPAIFWVQQTGFTNAAKVVPEGTAKAVQRYPVRHADHSGHHPSRTMFKASKQILDDFAQLQSTIDAEMRYGLKYVEEQEILFGDGTGAHLKGIVPQASAYDAAFTVEQQNGIDDLRLAMLQAQLARASRLPATSCTSSTGRRLNSPRTRWAAISWRTRRP</sequence>
<dbReference type="SUPFAM" id="SSF56563">
    <property type="entry name" value="Major capsid protein gp5"/>
    <property type="match status" value="1"/>
</dbReference>
<evidence type="ECO:0000313" key="3">
    <source>
        <dbReference type="EMBL" id="VTP66830.1"/>
    </source>
</evidence>
<accession>A0A4U9HRE4</accession>
<dbReference type="InterPro" id="IPR054612">
    <property type="entry name" value="Phage_capsid-like_C"/>
</dbReference>
<gene>
    <name evidence="3" type="ORF">NCTC13032_02734</name>
</gene>
<organism evidence="3 4">
    <name type="scientific">Leclercia adecarboxylata</name>
    <dbReference type="NCBI Taxonomy" id="83655"/>
    <lineage>
        <taxon>Bacteria</taxon>
        <taxon>Pseudomonadati</taxon>
        <taxon>Pseudomonadota</taxon>
        <taxon>Gammaproteobacteria</taxon>
        <taxon>Enterobacterales</taxon>
        <taxon>Enterobacteriaceae</taxon>
        <taxon>Leclercia</taxon>
    </lineage>
</organism>